<feature type="signal peptide" evidence="3">
    <location>
        <begin position="1"/>
        <end position="26"/>
    </location>
</feature>
<evidence type="ECO:0000256" key="2">
    <source>
        <dbReference type="SAM" id="MobiDB-lite"/>
    </source>
</evidence>
<feature type="chain" id="PRO_5039094294" description="PE family protein" evidence="3">
    <location>
        <begin position="27"/>
        <end position="151"/>
    </location>
</feature>
<evidence type="ECO:0000256" key="3">
    <source>
        <dbReference type="SAM" id="SignalP"/>
    </source>
</evidence>
<evidence type="ECO:0008006" key="6">
    <source>
        <dbReference type="Google" id="ProtNLM"/>
    </source>
</evidence>
<reference evidence="4" key="1">
    <citation type="journal article" date="2014" name="Int. J. Syst. Evol. Microbiol.">
        <title>Complete genome sequence of Corynebacterium casei LMG S-19264T (=DSM 44701T), isolated from a smear-ripened cheese.</title>
        <authorList>
            <consortium name="US DOE Joint Genome Institute (JGI-PGF)"/>
            <person name="Walter F."/>
            <person name="Albersmeier A."/>
            <person name="Kalinowski J."/>
            <person name="Ruckert C."/>
        </authorList>
    </citation>
    <scope>NUCLEOTIDE SEQUENCE</scope>
    <source>
        <strain evidence="4">CGMCC 4.5737</strain>
    </source>
</reference>
<reference evidence="4" key="2">
    <citation type="submission" date="2020-09" db="EMBL/GenBank/DDBJ databases">
        <authorList>
            <person name="Sun Q."/>
            <person name="Zhou Y."/>
        </authorList>
    </citation>
    <scope>NUCLEOTIDE SEQUENCE</scope>
    <source>
        <strain evidence="4">CGMCC 4.5737</strain>
    </source>
</reference>
<dbReference type="EMBL" id="BMMK01000014">
    <property type="protein sequence ID" value="GGM59179.1"/>
    <property type="molecule type" value="Genomic_DNA"/>
</dbReference>
<keyword evidence="3" id="KW-0732">Signal</keyword>
<dbReference type="Proteomes" id="UP000637578">
    <property type="component" value="Unassembled WGS sequence"/>
</dbReference>
<keyword evidence="5" id="KW-1185">Reference proteome</keyword>
<feature type="region of interest" description="Disordered" evidence="2">
    <location>
        <begin position="79"/>
        <end position="100"/>
    </location>
</feature>
<dbReference type="RefSeq" id="WP_189058575.1">
    <property type="nucleotide sequence ID" value="NZ_BMMK01000014.1"/>
</dbReference>
<feature type="coiled-coil region" evidence="1">
    <location>
        <begin position="112"/>
        <end position="139"/>
    </location>
</feature>
<keyword evidence="1" id="KW-0175">Coiled coil</keyword>
<proteinExistence type="predicted"/>
<comment type="caution">
    <text evidence="4">The sequence shown here is derived from an EMBL/GenBank/DDBJ whole genome shotgun (WGS) entry which is preliminary data.</text>
</comment>
<name>A0A8J3FX56_9PSEU</name>
<dbReference type="AlphaFoldDB" id="A0A8J3FX56"/>
<protein>
    <recommendedName>
        <fullName evidence="6">PE family protein</fullName>
    </recommendedName>
</protein>
<gene>
    <name evidence="4" type="ORF">GCM10012275_32980</name>
</gene>
<sequence length="151" mass="15422">MGEMVSGYWAASAVAASAVAGPAAGAAMLGAAAAQAAANAGGSGGGGGSGAHFAVDRDQIPGLIKELEQARDKLERAASVAREAGRWPAPGTDPYSPKAAERMGPQLVDNYLAANKRQQQDIKNMIQSLEAAMKSYDNADESARSSFQKRG</sequence>
<accession>A0A8J3FX56</accession>
<evidence type="ECO:0000313" key="4">
    <source>
        <dbReference type="EMBL" id="GGM59179.1"/>
    </source>
</evidence>
<evidence type="ECO:0000313" key="5">
    <source>
        <dbReference type="Proteomes" id="UP000637578"/>
    </source>
</evidence>
<evidence type="ECO:0000256" key="1">
    <source>
        <dbReference type="SAM" id="Coils"/>
    </source>
</evidence>
<organism evidence="4 5">
    <name type="scientific">Longimycelium tulufanense</name>
    <dbReference type="NCBI Taxonomy" id="907463"/>
    <lineage>
        <taxon>Bacteria</taxon>
        <taxon>Bacillati</taxon>
        <taxon>Actinomycetota</taxon>
        <taxon>Actinomycetes</taxon>
        <taxon>Pseudonocardiales</taxon>
        <taxon>Pseudonocardiaceae</taxon>
        <taxon>Longimycelium</taxon>
    </lineage>
</organism>